<dbReference type="InterPro" id="IPR006005">
    <property type="entry name" value="Glut_synth_ssu1"/>
</dbReference>
<feature type="binding site" evidence="24">
    <location>
        <position position="1190"/>
    </location>
    <ligand>
        <name>[3Fe-4S] cluster</name>
        <dbReference type="ChEBI" id="CHEBI:21137"/>
    </ligand>
</feature>
<dbReference type="GO" id="GO:0051538">
    <property type="term" value="F:3 iron, 4 sulfur cluster binding"/>
    <property type="evidence" value="ECO:0007669"/>
    <property type="project" value="UniProtKB-KW"/>
</dbReference>
<proteinExistence type="inferred from homology"/>
<keyword evidence="9" id="KW-0285">Flavoprotein</keyword>
<dbReference type="Gene3D" id="3.20.20.70">
    <property type="entry name" value="Aldolase class I"/>
    <property type="match status" value="2"/>
</dbReference>
<evidence type="ECO:0000256" key="7">
    <source>
        <dbReference type="ARBA" id="ARBA00011233"/>
    </source>
</evidence>
<comment type="similarity">
    <text evidence="6">Belongs to the glutamate synthase family.</text>
</comment>
<dbReference type="GO" id="GO:0016040">
    <property type="term" value="F:glutamate synthase (NADH) activity"/>
    <property type="evidence" value="ECO:0007669"/>
    <property type="project" value="UniProtKB-EC"/>
</dbReference>
<dbReference type="Pfam" id="PF01645">
    <property type="entry name" value="Glu_synthase"/>
    <property type="match status" value="1"/>
</dbReference>
<comment type="cofactor">
    <cofactor evidence="1">
        <name>FMN</name>
        <dbReference type="ChEBI" id="CHEBI:58210"/>
    </cofactor>
</comment>
<dbReference type="InterPro" id="IPR036188">
    <property type="entry name" value="FAD/NAD-bd_sf"/>
</dbReference>
<feature type="binding site" evidence="24">
    <location>
        <position position="1196"/>
    </location>
    <ligand>
        <name>[3Fe-4S] cluster</name>
        <dbReference type="ChEBI" id="CHEBI:21137"/>
    </ligand>
</feature>
<accession>G0V927</accession>
<gene>
    <name evidence="26" type="primary">NCAS0A14190</name>
    <name evidence="26" type="ordered locus">NCAS_0A14190</name>
</gene>
<keyword evidence="27" id="KW-1185">Reference proteome</keyword>
<dbReference type="InterPro" id="IPR002932">
    <property type="entry name" value="Glu_synthdom"/>
</dbReference>
<keyword evidence="13" id="KW-0315">Glutamine amidotransferase</keyword>
<dbReference type="GO" id="GO:0016639">
    <property type="term" value="F:oxidoreductase activity, acting on the CH-NH2 group of donors, NAD or NADP as acceptor"/>
    <property type="evidence" value="ECO:0007669"/>
    <property type="project" value="InterPro"/>
</dbReference>
<evidence type="ECO:0000256" key="24">
    <source>
        <dbReference type="PIRSR" id="PIRSR000187-2"/>
    </source>
</evidence>
<dbReference type="InterPro" id="IPR006982">
    <property type="entry name" value="Glu_synth_centr_N"/>
</dbReference>
<evidence type="ECO:0000256" key="10">
    <source>
        <dbReference type="ARBA" id="ARBA00022643"/>
    </source>
</evidence>
<name>G0V927_NAUCA</name>
<evidence type="ECO:0000256" key="20">
    <source>
        <dbReference type="ARBA" id="ARBA00048867"/>
    </source>
</evidence>
<dbReference type="CDD" id="cd00982">
    <property type="entry name" value="gltB_C"/>
    <property type="match status" value="1"/>
</dbReference>
<keyword evidence="17" id="KW-0314">Glutamate biosynthesis</keyword>
<evidence type="ECO:0000256" key="21">
    <source>
        <dbReference type="ARBA" id="ARBA00057049"/>
    </source>
</evidence>
<dbReference type="SUPFAM" id="SSF69336">
    <property type="entry name" value="Alpha subunit of glutamate synthase, C-terminal domain"/>
    <property type="match status" value="1"/>
</dbReference>
<dbReference type="GO" id="GO:0019676">
    <property type="term" value="P:ammonia assimilation cycle"/>
    <property type="evidence" value="ECO:0007669"/>
    <property type="project" value="EnsemblFungi"/>
</dbReference>
<dbReference type="CDD" id="cd00713">
    <property type="entry name" value="GltS"/>
    <property type="match status" value="1"/>
</dbReference>
<dbReference type="InterPro" id="IPR023753">
    <property type="entry name" value="FAD/NAD-binding_dom"/>
</dbReference>
<evidence type="ECO:0000256" key="1">
    <source>
        <dbReference type="ARBA" id="ARBA00001917"/>
    </source>
</evidence>
<dbReference type="SUPFAM" id="SSF51971">
    <property type="entry name" value="Nucleotide-binding domain"/>
    <property type="match status" value="2"/>
</dbReference>
<dbReference type="InterPro" id="IPR051394">
    <property type="entry name" value="Glutamate_Synthase"/>
</dbReference>
<dbReference type="SUPFAM" id="SSF56235">
    <property type="entry name" value="N-terminal nucleophile aminohydrolases (Ntn hydrolases)"/>
    <property type="match status" value="1"/>
</dbReference>
<dbReference type="SUPFAM" id="SSF51395">
    <property type="entry name" value="FMN-linked oxidoreductases"/>
    <property type="match status" value="1"/>
</dbReference>
<evidence type="ECO:0000256" key="19">
    <source>
        <dbReference type="ARBA" id="ARBA00024383"/>
    </source>
</evidence>
<reference key="2">
    <citation type="submission" date="2011-08" db="EMBL/GenBank/DDBJ databases">
        <title>Genome sequence of Naumovozyma castellii.</title>
        <authorList>
            <person name="Gordon J.L."/>
            <person name="Armisen D."/>
            <person name="Proux-Wera E."/>
            <person name="OhEigeartaigh S.S."/>
            <person name="Byrne K.P."/>
            <person name="Wolfe K.H."/>
        </authorList>
    </citation>
    <scope>NUCLEOTIDE SEQUENCE</scope>
    <source>
        <strain>Type strain:CBS 4309</strain>
    </source>
</reference>
<dbReference type="FunFam" id="3.20.20.70:FF:000017">
    <property type="entry name" value="Glutamate synthase [NADH], amyloplastic"/>
    <property type="match status" value="1"/>
</dbReference>
<dbReference type="Gene3D" id="2.160.20.60">
    <property type="entry name" value="Glutamate synthase, alpha subunit, C-terminal domain"/>
    <property type="match status" value="1"/>
</dbReference>
<feature type="domain" description="Glutamine amidotransferase type-2" evidence="25">
    <location>
        <begin position="52"/>
        <end position="459"/>
    </location>
</feature>
<dbReference type="FunCoup" id="G0V927">
    <property type="interactions" value="741"/>
</dbReference>
<dbReference type="FunFam" id="3.60.20.10:FF:000001">
    <property type="entry name" value="Glutamate synthase, large subunit"/>
    <property type="match status" value="1"/>
</dbReference>
<dbReference type="GO" id="GO:0005506">
    <property type="term" value="F:iron ion binding"/>
    <property type="evidence" value="ECO:0007669"/>
    <property type="project" value="InterPro"/>
</dbReference>
<dbReference type="FunFam" id="3.20.20.70:FF:000031">
    <property type="entry name" value="Glutamate synthase 1 [NADH]"/>
    <property type="match status" value="1"/>
</dbReference>
<dbReference type="Pfam" id="PF14691">
    <property type="entry name" value="Fer4_20"/>
    <property type="match status" value="1"/>
</dbReference>
<dbReference type="PANTHER" id="PTHR43100:SF1">
    <property type="entry name" value="GLUTAMATE SYNTHASE [NADPH] SMALL CHAIN"/>
    <property type="match status" value="1"/>
</dbReference>
<keyword evidence="11" id="KW-0479">Metal-binding</keyword>
<evidence type="ECO:0000256" key="8">
    <source>
        <dbReference type="ARBA" id="ARBA00022605"/>
    </source>
</evidence>
<dbReference type="Gene3D" id="1.10.1060.10">
    <property type="entry name" value="Alpha-helical ferredoxin"/>
    <property type="match status" value="1"/>
</dbReference>
<dbReference type="GeneID" id="96901453"/>
<dbReference type="InterPro" id="IPR002489">
    <property type="entry name" value="Glu_synth_asu_C"/>
</dbReference>
<evidence type="ECO:0000256" key="12">
    <source>
        <dbReference type="ARBA" id="ARBA00022827"/>
    </source>
</evidence>
<evidence type="ECO:0000256" key="3">
    <source>
        <dbReference type="ARBA" id="ARBA00004802"/>
    </source>
</evidence>
<keyword evidence="16 24" id="KW-0411">Iron-sulfur</keyword>
<evidence type="ECO:0000313" key="26">
    <source>
        <dbReference type="EMBL" id="CCC67977.1"/>
    </source>
</evidence>
<dbReference type="InterPro" id="IPR013785">
    <property type="entry name" value="Aldolase_TIM"/>
</dbReference>
<evidence type="ECO:0000256" key="11">
    <source>
        <dbReference type="ARBA" id="ARBA00022723"/>
    </source>
</evidence>
<keyword evidence="8" id="KW-0028">Amino-acid biosynthesis</keyword>
<dbReference type="InterPro" id="IPR009051">
    <property type="entry name" value="Helical_ferredxn"/>
</dbReference>
<keyword evidence="10" id="KW-0288">FMN</keyword>
<dbReference type="NCBIfam" id="NF008730">
    <property type="entry name" value="PRK11750.1"/>
    <property type="match status" value="1"/>
</dbReference>
<evidence type="ECO:0000256" key="5">
    <source>
        <dbReference type="ARBA" id="ARBA00004944"/>
    </source>
</evidence>
<dbReference type="EMBL" id="HE576752">
    <property type="protein sequence ID" value="CCC67977.1"/>
    <property type="molecule type" value="Genomic_DNA"/>
</dbReference>
<dbReference type="UniPathway" id="UPA00634">
    <property type="reaction ID" value="UER00690"/>
</dbReference>
<sequence length="2149" mass="238156">MQLKSDPFDLLEDSYEGGSLQTYTNNHTTKSWANVIPDKCGLYDPDYEKDACGVGFVSNIKGEQSHKIISDAKYLLVNMTHRGAVSTDGNGDGAGILTGIPHEFMQREFKLDLNIDVPERGHYAVGNVFFQKVDPNSENYEEAKENLVKNKKIFEDLTESLNMKVLGWRKVPVDSTILGSVALSREPTILQPMIVPCNSNNDNEFNEIEFKTNLYILRKEVSNTIGIENWFYACSLNNRTMVYKGQLTPSQVYNYYPDLTNAYFKSHLALVHSRFSTNTFPSWDRAQPLRWLAHNGEINTLRGNKNWMHAREGSMTSDTFKDKLEKLYPIIEEGGSDSAALDNVLELLTLNGNMSLPEAVMMMVPEAYHKDMDSDLKAWYDWAACLMEPWDGPALLTFTDGRYCGAVLDRNGLRPCRYYITSDDRVICASEVGVIPIDDTLVIEKGKLKPGDLFLADTETGELVDTKKLKLEISKKRDFKSWLSKVVKLEDLLEKTKPYVDTEFVPKDSVPSLKVQQDPRILANGYTLEQVTLLLTPMALTGKEALGSMGNDTALACLNRDPVLLYDYFRQLFAQVTNPPIDPIREANVMSLECFVGPQGNLLETHASQCERLLLKSPILFWNEFQALKNIDKAYPSWSTAEIDITFPKSDGLLGYTATIDRITKEATAAVESGNKILFISDRRLGEDRVSISSLIAVSTIHHHLIRNRSRSQVALILETAEAKEIHHFCTLLGYGCDGIFPYLVMETLVRMNREGLIRNVDDDDHETSDETLLENYKHAVDAGILKVMSKMGISTLASYKGAQIFEALGLDNSVIDLCFTGTASRIKGVTFEYIAQDAFSFHERGYPSRMSTTRSAALPEAGEYHWRDGGYKHVNDPTAIASLQDSVRNKNDASWELYVKTEMEAIKDCTLRGLLELDYDNSTAIPIEQVEPWTEIARRFASGAMSYGSISMEAHSTLAIAMNRLGAKSNCGEGGEDAERSLVSSNGDTMRSAIKQVASARFGVTSHYLSDADEIQIKVAQGAKPGEGGELPAHKVSKDIAKTRHSTPNVGLISPPPHHDIYSIEDLKQLIYDLKCANPRAGISVKLVSEVGVGIVASGVAKAKADLILVSGHDGGTGAARWTSVRYAGLPWELGLAETHQTLVLNDLRRNVVVQTDGQLRTGFDLAVAILLGAESFTLATIPLIVMGCVMLRRCHLNVCATGIATQDPYLRKKFQGQPEHVINFFYYLINDLRMIMAKLGFRTVDEMVGHSEKLRKRADANAKAFNIDLSPILTPAHEIRPGVPTIFSKKQDMKLHSRLDNKLIDEAEVTLDHGLPVKIDAQIINTDRALGATLSYRVSKKFGEEGLPKDTIVVNITGSAGQSFGAFLAPGITFILDGDANDYVGKGLSGGIIVVKPPKHAKFKSDENVIVGNTCLYGATSGTMFVAGGVGERFGVRNSGATVVVERVKGNNAFEYMTGGRAIVLSQLESLNAFSGATGGIAYCLTSDYEDFVGKINSETVSLETLQDAVEIAFVKSLIQDHYNYTKSVLAEKILNNFNHYLKKFVKVIPNDYKKVLEKEATEKSHAKKQAAEDYLKKFKALTTGPDASIDATNGEINDLMKLNNKNKTITSHKSTLAEPALVDLEDAVPDPKQLEKATEKIEKLRGFMKYQRRNQPYRPASTRVQDWKEFVKPLSKRDAKYQTARCMDCGTPFCSSDTGCPLSNVIPKFNELVFKNQWKLALDKLLETNNYPEFTGRVCPAPCEGACTLGISENPVGIKSIERIIIDNAFKEGWIVPCPPKTRTDKTIAIIGSGPAGMACADQLNKAGHNVTVFERADRCGGLLMYGIPNMKLEKSIVQRRFDILEAEGIKFVCNIEIGKDITVEQLQEQFDAVVFAIGSTIPRDINIKGRELKNIDFAMELLESNTKALLNSDLETVRKEIEGKNVIVIGGGDTGNDCLGTSVRHGAKSVINFELLPQPPNERARDNPWPQWPRVMRVDYGHSEVKEHYGNDPREFCIYAKEFIGNEAGEVCAIKTVRVEWKKSGSGVWQMVELPNSEETFECDLVLLSMGFIGPELIKHEKIIKTSKGTIQTDDDSSYHVGDNIFTAGDCRRGQSLIVWAIQEGRKCAHSIDVHLMGTTKLPSNGGIVKRDFNLLEELAAEAYA</sequence>
<dbReference type="Gene3D" id="3.60.20.10">
    <property type="entry name" value="Glutamine Phosphoribosylpyrophosphate, subunit 1, domain 1"/>
    <property type="match status" value="1"/>
</dbReference>
<evidence type="ECO:0000313" key="27">
    <source>
        <dbReference type="Proteomes" id="UP000001640"/>
    </source>
</evidence>
<dbReference type="GO" id="GO:0010181">
    <property type="term" value="F:FMN binding"/>
    <property type="evidence" value="ECO:0007669"/>
    <property type="project" value="InterPro"/>
</dbReference>
<dbReference type="InterPro" id="IPR029055">
    <property type="entry name" value="Ntn_hydrolases_N"/>
</dbReference>
<evidence type="ECO:0000256" key="4">
    <source>
        <dbReference type="ARBA" id="ARBA00004909"/>
    </source>
</evidence>
<evidence type="ECO:0000256" key="17">
    <source>
        <dbReference type="ARBA" id="ARBA00023164"/>
    </source>
</evidence>
<dbReference type="KEGG" id="ncs:NCAS_0A14190"/>
<protein>
    <recommendedName>
        <fullName evidence="22">Glutamate synthase [NADH]</fullName>
        <ecNumber evidence="19">1.4.1.14</ecNumber>
    </recommendedName>
</protein>
<dbReference type="GO" id="GO:0050660">
    <property type="term" value="F:flavin adenine dinucleotide binding"/>
    <property type="evidence" value="ECO:0007669"/>
    <property type="project" value="InterPro"/>
</dbReference>
<dbReference type="Pfam" id="PF07992">
    <property type="entry name" value="Pyr_redox_2"/>
    <property type="match status" value="1"/>
</dbReference>
<feature type="binding site" evidence="24">
    <location>
        <position position="1201"/>
    </location>
    <ligand>
        <name>[3Fe-4S] cluster</name>
        <dbReference type="ChEBI" id="CHEBI:21137"/>
    </ligand>
</feature>
<dbReference type="FunFam" id="3.50.50.60:FF:000022">
    <property type="entry name" value="Glutamate synthase [NADH], amyloplastic"/>
    <property type="match status" value="1"/>
</dbReference>
<comment type="subunit">
    <text evidence="7">Homotrimer.</text>
</comment>
<dbReference type="EC" id="1.4.1.14" evidence="19"/>
<dbReference type="Pfam" id="PF01493">
    <property type="entry name" value="GXGXG"/>
    <property type="match status" value="1"/>
</dbReference>
<dbReference type="Gene3D" id="3.50.50.60">
    <property type="entry name" value="FAD/NAD(P)-binding domain"/>
    <property type="match status" value="2"/>
</dbReference>
<dbReference type="InParanoid" id="G0V927"/>
<feature type="active site" description="For GATase activity" evidence="23">
    <location>
        <position position="52"/>
    </location>
</feature>
<dbReference type="UniPathway" id="UPA00045"/>
<dbReference type="STRING" id="1064592.G0V927"/>
<dbReference type="OrthoDB" id="4327079at2759"/>
<dbReference type="PRINTS" id="PR00419">
    <property type="entry name" value="ADXRDTASE"/>
</dbReference>
<dbReference type="Proteomes" id="UP000001640">
    <property type="component" value="Chromosome 1"/>
</dbReference>
<dbReference type="eggNOG" id="KOG0399">
    <property type="taxonomic scope" value="Eukaryota"/>
</dbReference>
<comment type="cofactor">
    <cofactor evidence="24">
        <name>[3Fe-4S] cluster</name>
        <dbReference type="ChEBI" id="CHEBI:21137"/>
    </cofactor>
    <text evidence="24">Binds 1 [3Fe-4S] cluster.</text>
</comment>
<evidence type="ECO:0000256" key="13">
    <source>
        <dbReference type="ARBA" id="ARBA00022962"/>
    </source>
</evidence>
<keyword evidence="18 24" id="KW-0003">3Fe-4S</keyword>
<evidence type="ECO:0000256" key="16">
    <source>
        <dbReference type="ARBA" id="ARBA00023014"/>
    </source>
</evidence>
<keyword evidence="12" id="KW-0274">FAD</keyword>
<evidence type="ECO:0000256" key="15">
    <source>
        <dbReference type="ARBA" id="ARBA00023004"/>
    </source>
</evidence>
<comment type="pathway">
    <text evidence="3">Energy metabolism; nitrogen metabolism.</text>
</comment>
<dbReference type="PANTHER" id="PTHR43100">
    <property type="entry name" value="GLUTAMATE SYNTHASE [NADPH] SMALL CHAIN"/>
    <property type="match status" value="1"/>
</dbReference>
<dbReference type="PIRSF" id="PIRSF000187">
    <property type="entry name" value="GOGAT"/>
    <property type="match status" value="1"/>
</dbReference>
<comment type="catalytic activity">
    <reaction evidence="20">
        <text>2 L-glutamate + NAD(+) = L-glutamine + 2-oxoglutarate + NADH + H(+)</text>
        <dbReference type="Rhea" id="RHEA:13753"/>
        <dbReference type="ChEBI" id="CHEBI:15378"/>
        <dbReference type="ChEBI" id="CHEBI:16810"/>
        <dbReference type="ChEBI" id="CHEBI:29985"/>
        <dbReference type="ChEBI" id="CHEBI:57540"/>
        <dbReference type="ChEBI" id="CHEBI:57945"/>
        <dbReference type="ChEBI" id="CHEBI:58359"/>
        <dbReference type="EC" id="1.4.1.14"/>
    </reaction>
</comment>
<dbReference type="PROSITE" id="PS51278">
    <property type="entry name" value="GATASE_TYPE_2"/>
    <property type="match status" value="1"/>
</dbReference>
<reference evidence="27" key="1">
    <citation type="journal article" date="2011" name="Proc. Natl. Acad. Sci. U.S.A.">
        <title>Evolutionary erosion of yeast sex chromosomes by mating-type switching accidents.</title>
        <authorList>
            <person name="Gordon J.L."/>
            <person name="Armisen D."/>
            <person name="Proux-Wera E."/>
            <person name="Oheigeartaigh S.S."/>
            <person name="Byrne K.P."/>
            <person name="Wolfe K.H."/>
        </authorList>
    </citation>
    <scope>NUCLEOTIDE SEQUENCE [LARGE SCALE GENOMIC DNA]</scope>
    <source>
        <strain evidence="27">ATCC 76901 / BCRC 22586 / CBS 4309 / NBRC 1992 / NRRL Y-12630</strain>
    </source>
</reference>
<comment type="pathway">
    <text evidence="4">Nitrogen metabolism.</text>
</comment>
<organism evidence="26 27">
    <name type="scientific">Naumovozyma castellii</name>
    <name type="common">Yeast</name>
    <name type="synonym">Saccharomyces castellii</name>
    <dbReference type="NCBI Taxonomy" id="27288"/>
    <lineage>
        <taxon>Eukaryota</taxon>
        <taxon>Fungi</taxon>
        <taxon>Dikarya</taxon>
        <taxon>Ascomycota</taxon>
        <taxon>Saccharomycotina</taxon>
        <taxon>Saccharomycetes</taxon>
        <taxon>Saccharomycetales</taxon>
        <taxon>Saccharomycetaceae</taxon>
        <taxon>Naumovozyma</taxon>
    </lineage>
</organism>
<dbReference type="OMA" id="WDGPAAM"/>
<evidence type="ECO:0000256" key="6">
    <source>
        <dbReference type="ARBA" id="ARBA00009716"/>
    </source>
</evidence>
<dbReference type="GO" id="GO:0097268">
    <property type="term" value="C:cytoophidium"/>
    <property type="evidence" value="ECO:0007669"/>
    <property type="project" value="EnsemblFungi"/>
</dbReference>
<dbReference type="Pfam" id="PF04898">
    <property type="entry name" value="Glu_syn_central"/>
    <property type="match status" value="1"/>
</dbReference>
<evidence type="ECO:0000256" key="9">
    <source>
        <dbReference type="ARBA" id="ARBA00022630"/>
    </source>
</evidence>
<dbReference type="NCBIfam" id="TIGR01317">
    <property type="entry name" value="GOGAT_sm_gam"/>
    <property type="match status" value="1"/>
</dbReference>
<dbReference type="FunFam" id="2.160.20.60:FF:000001">
    <property type="entry name" value="Glutamate synthase, large subunit"/>
    <property type="match status" value="1"/>
</dbReference>
<evidence type="ECO:0000256" key="14">
    <source>
        <dbReference type="ARBA" id="ARBA00023002"/>
    </source>
</evidence>
<comment type="pathway">
    <text evidence="5">Amino-acid biosynthesis; L-glutamate biosynthesis via GLT pathway; L-glutamate from 2-oxoglutarate and L-glutamine (NAD(+) route): step 1/1.</text>
</comment>
<dbReference type="Pfam" id="PF00310">
    <property type="entry name" value="GATase_2"/>
    <property type="match status" value="1"/>
</dbReference>
<comment type="cofactor">
    <cofactor evidence="2">
        <name>FAD</name>
        <dbReference type="ChEBI" id="CHEBI:57692"/>
    </cofactor>
</comment>
<dbReference type="GO" id="GO:0097054">
    <property type="term" value="P:L-glutamate biosynthetic process"/>
    <property type="evidence" value="ECO:0007669"/>
    <property type="project" value="UniProtKB-UniPathway"/>
</dbReference>
<evidence type="ECO:0000256" key="18">
    <source>
        <dbReference type="ARBA" id="ARBA00023291"/>
    </source>
</evidence>
<dbReference type="InterPro" id="IPR036485">
    <property type="entry name" value="Glu_synth_asu_C_sf"/>
</dbReference>
<dbReference type="CDD" id="cd02808">
    <property type="entry name" value="GltS_FMN"/>
    <property type="match status" value="1"/>
</dbReference>
<dbReference type="InterPro" id="IPR017932">
    <property type="entry name" value="GATase_2_dom"/>
</dbReference>
<evidence type="ECO:0000256" key="23">
    <source>
        <dbReference type="PIRSR" id="PIRSR000187-1"/>
    </source>
</evidence>
<evidence type="ECO:0000256" key="22">
    <source>
        <dbReference type="ARBA" id="ARBA00068518"/>
    </source>
</evidence>
<keyword evidence="15" id="KW-0408">Iron</keyword>
<dbReference type="RefSeq" id="XP_003674356.1">
    <property type="nucleotide sequence ID" value="XM_003674308.1"/>
</dbReference>
<evidence type="ECO:0000256" key="2">
    <source>
        <dbReference type="ARBA" id="ARBA00001974"/>
    </source>
</evidence>
<comment type="function">
    <text evidence="21">Forms L-glutamate from L-glutamine and 2-oxoglutarate. Represents an alternative pathway to L-glutamate dehydrogenase for the biosynthesis of L-glutamate. Participates with glutamine synthetase in ammonia assimilation processes. The enzyme is specific for NADH, L-glutamine and 2-oxoglutarate.</text>
</comment>
<dbReference type="InterPro" id="IPR028261">
    <property type="entry name" value="DPD_II"/>
</dbReference>
<dbReference type="InterPro" id="IPR012220">
    <property type="entry name" value="Glu_synth_euk"/>
</dbReference>
<dbReference type="FunFam" id="3.40.50.720:FF:000113">
    <property type="entry name" value="Glutamate synthase [NADH], amyloplastic"/>
    <property type="match status" value="1"/>
</dbReference>
<evidence type="ECO:0000259" key="25">
    <source>
        <dbReference type="PROSITE" id="PS51278"/>
    </source>
</evidence>
<dbReference type="SUPFAM" id="SSF46548">
    <property type="entry name" value="alpha-helical ferredoxin"/>
    <property type="match status" value="1"/>
</dbReference>
<keyword evidence="14" id="KW-0560">Oxidoreductase</keyword>
<dbReference type="HOGENOM" id="CLU_000422_8_2_1"/>